<comment type="caution">
    <text evidence="5">The sequence shown here is derived from an EMBL/GenBank/DDBJ whole genome shotgun (WGS) entry which is preliminary data.</text>
</comment>
<reference evidence="5" key="1">
    <citation type="journal article" date="2018" name="DNA Res.">
        <title>Multiple hybrid de novo genome assembly of finger millet, an orphan allotetraploid crop.</title>
        <authorList>
            <person name="Hatakeyama M."/>
            <person name="Aluri S."/>
            <person name="Balachadran M.T."/>
            <person name="Sivarajan S.R."/>
            <person name="Patrignani A."/>
            <person name="Gruter S."/>
            <person name="Poveda L."/>
            <person name="Shimizu-Inatsugi R."/>
            <person name="Baeten J."/>
            <person name="Francoijs K.J."/>
            <person name="Nataraja K.N."/>
            <person name="Reddy Y.A.N."/>
            <person name="Phadnis S."/>
            <person name="Ravikumar R.L."/>
            <person name="Schlapbach R."/>
            <person name="Sreeman S.M."/>
            <person name="Shimizu K.K."/>
        </authorList>
    </citation>
    <scope>NUCLEOTIDE SEQUENCE</scope>
</reference>
<evidence type="ECO:0008006" key="7">
    <source>
        <dbReference type="Google" id="ProtNLM"/>
    </source>
</evidence>
<protein>
    <recommendedName>
        <fullName evidence="7">Late embryogenesis abundant protein LEA-2 subgroup domain-containing protein</fullName>
    </recommendedName>
</protein>
<dbReference type="InterPro" id="IPR044839">
    <property type="entry name" value="NDR1-like"/>
</dbReference>
<keyword evidence="4" id="KW-1133">Transmembrane helix</keyword>
<evidence type="ECO:0000256" key="1">
    <source>
        <dbReference type="ARBA" id="ARBA00004370"/>
    </source>
</evidence>
<comment type="subcellular location">
    <subcellularLocation>
        <location evidence="1">Membrane</location>
    </subcellularLocation>
</comment>
<accession>A0AAV5E2S5</accession>
<feature type="transmembrane region" description="Helical" evidence="4">
    <location>
        <begin position="46"/>
        <end position="71"/>
    </location>
</feature>
<dbReference type="GO" id="GO:0098542">
    <property type="term" value="P:defense response to other organism"/>
    <property type="evidence" value="ECO:0007669"/>
    <property type="project" value="InterPro"/>
</dbReference>
<keyword evidence="2 4" id="KW-0472">Membrane</keyword>
<reference evidence="5" key="2">
    <citation type="submission" date="2021-12" db="EMBL/GenBank/DDBJ databases">
        <title>Resequencing data analysis of finger millet.</title>
        <authorList>
            <person name="Hatakeyama M."/>
            <person name="Aluri S."/>
            <person name="Balachadran M.T."/>
            <person name="Sivarajan S.R."/>
            <person name="Poveda L."/>
            <person name="Shimizu-Inatsugi R."/>
            <person name="Schlapbach R."/>
            <person name="Sreeman S.M."/>
            <person name="Shimizu K.K."/>
        </authorList>
    </citation>
    <scope>NUCLEOTIDE SEQUENCE</scope>
</reference>
<sequence length="242" mass="26853">MAAAYEKPQASQPPPHLNAAYYGPSIPPPQPAYYGPPPSTPRRSCFGLLCKIIAIVIIALGVTTLVLWLIFRPDMLKATADSATLSRFDLLTVVMGLGKGDDSLHHNLTVNIRLRNPTRFGIRCDYAEAQAAYDDERFGFAPLRPFYLNSKSDQTITVTFNGEAAMGVNDDHVSRTYERESSRGFYYVKVRMYTDLSSRVRVVRRSHYKSKITCVLRLPVPTGGNAGPAPITNLGTKCYVNF</sequence>
<dbReference type="PANTHER" id="PTHR31234">
    <property type="entry name" value="LATE EMBRYOGENESIS ABUNDANT (LEA) HYDROXYPROLINE-RICH GLYCOPROTEIN FAMILY"/>
    <property type="match status" value="1"/>
</dbReference>
<dbReference type="AlphaFoldDB" id="A0AAV5E2S5"/>
<evidence type="ECO:0000256" key="4">
    <source>
        <dbReference type="SAM" id="Phobius"/>
    </source>
</evidence>
<evidence type="ECO:0000256" key="3">
    <source>
        <dbReference type="SAM" id="MobiDB-lite"/>
    </source>
</evidence>
<organism evidence="5 6">
    <name type="scientific">Eleusine coracana subsp. coracana</name>
    <dbReference type="NCBI Taxonomy" id="191504"/>
    <lineage>
        <taxon>Eukaryota</taxon>
        <taxon>Viridiplantae</taxon>
        <taxon>Streptophyta</taxon>
        <taxon>Embryophyta</taxon>
        <taxon>Tracheophyta</taxon>
        <taxon>Spermatophyta</taxon>
        <taxon>Magnoliopsida</taxon>
        <taxon>Liliopsida</taxon>
        <taxon>Poales</taxon>
        <taxon>Poaceae</taxon>
        <taxon>PACMAD clade</taxon>
        <taxon>Chloridoideae</taxon>
        <taxon>Cynodonteae</taxon>
        <taxon>Eleusininae</taxon>
        <taxon>Eleusine</taxon>
    </lineage>
</organism>
<dbReference type="GO" id="GO:0005886">
    <property type="term" value="C:plasma membrane"/>
    <property type="evidence" value="ECO:0007669"/>
    <property type="project" value="TreeGrafter"/>
</dbReference>
<evidence type="ECO:0000313" key="5">
    <source>
        <dbReference type="EMBL" id="GJN17073.1"/>
    </source>
</evidence>
<dbReference type="PANTHER" id="PTHR31234:SF61">
    <property type="entry name" value="OS01G0574800 PROTEIN"/>
    <property type="match status" value="1"/>
</dbReference>
<dbReference type="Proteomes" id="UP001054889">
    <property type="component" value="Unassembled WGS sequence"/>
</dbReference>
<keyword evidence="6" id="KW-1185">Reference proteome</keyword>
<feature type="region of interest" description="Disordered" evidence="3">
    <location>
        <begin position="1"/>
        <end position="21"/>
    </location>
</feature>
<proteinExistence type="predicted"/>
<name>A0AAV5E2S5_ELECO</name>
<keyword evidence="4" id="KW-0812">Transmembrane</keyword>
<dbReference type="EMBL" id="BQKI01000073">
    <property type="protein sequence ID" value="GJN17073.1"/>
    <property type="molecule type" value="Genomic_DNA"/>
</dbReference>
<evidence type="ECO:0000256" key="2">
    <source>
        <dbReference type="ARBA" id="ARBA00023136"/>
    </source>
</evidence>
<gene>
    <name evidence="5" type="primary">gb04112</name>
    <name evidence="5" type="ORF">PR202_gb04112</name>
</gene>
<evidence type="ECO:0000313" key="6">
    <source>
        <dbReference type="Proteomes" id="UP001054889"/>
    </source>
</evidence>